<name>A0A7J8D6F5_ROUAE</name>
<keyword evidence="2" id="KW-1185">Reference proteome</keyword>
<dbReference type="Proteomes" id="UP000593571">
    <property type="component" value="Unassembled WGS sequence"/>
</dbReference>
<comment type="caution">
    <text evidence="1">The sequence shown here is derived from an EMBL/GenBank/DDBJ whole genome shotgun (WGS) entry which is preliminary data.</text>
</comment>
<proteinExistence type="predicted"/>
<gene>
    <name evidence="1" type="ORF">HJG63_008755</name>
</gene>
<reference evidence="1 2" key="1">
    <citation type="journal article" date="2020" name="Nature">
        <title>Six reference-quality genomes reveal evolution of bat adaptations.</title>
        <authorList>
            <person name="Jebb D."/>
            <person name="Huang Z."/>
            <person name="Pippel M."/>
            <person name="Hughes G.M."/>
            <person name="Lavrichenko K."/>
            <person name="Devanna P."/>
            <person name="Winkler S."/>
            <person name="Jermiin L.S."/>
            <person name="Skirmuntt E.C."/>
            <person name="Katzourakis A."/>
            <person name="Burkitt-Gray L."/>
            <person name="Ray D.A."/>
            <person name="Sullivan K.A.M."/>
            <person name="Roscito J.G."/>
            <person name="Kirilenko B.M."/>
            <person name="Davalos L.M."/>
            <person name="Corthals A.P."/>
            <person name="Power M.L."/>
            <person name="Jones G."/>
            <person name="Ransome R.D."/>
            <person name="Dechmann D.K.N."/>
            <person name="Locatelli A.G."/>
            <person name="Puechmaille S.J."/>
            <person name="Fedrigo O."/>
            <person name="Jarvis E.D."/>
            <person name="Hiller M."/>
            <person name="Vernes S.C."/>
            <person name="Myers E.W."/>
            <person name="Teeling E.C."/>
        </authorList>
    </citation>
    <scope>NUCLEOTIDE SEQUENCE [LARGE SCALE GENOMIC DNA]</scope>
    <source>
        <strain evidence="1">MRouAeg1</strain>
        <tissue evidence="1">Muscle</tissue>
    </source>
</reference>
<sequence length="155" mass="17585">MQVFHLSSLEKLFCLLLSEKVPSDNNSLTFLPLTQHITLPPPIFSFFPHVAMELVPLILPLLQRSYALPPLQEISSFNYLLSLISLTSPSPASFKYSQICSSKSKTNIKTRLYVLWQSNYKKQPQFFTLTSALCKETLQFLFSRGKSLSLPLNLG</sequence>
<evidence type="ECO:0000313" key="1">
    <source>
        <dbReference type="EMBL" id="KAF6418730.1"/>
    </source>
</evidence>
<evidence type="ECO:0000313" key="2">
    <source>
        <dbReference type="Proteomes" id="UP000593571"/>
    </source>
</evidence>
<protein>
    <submittedName>
        <fullName evidence="1">Uncharacterized protein</fullName>
    </submittedName>
</protein>
<dbReference type="AlphaFoldDB" id="A0A7J8D6F5"/>
<dbReference type="EMBL" id="JACASE010000013">
    <property type="protein sequence ID" value="KAF6418730.1"/>
    <property type="molecule type" value="Genomic_DNA"/>
</dbReference>
<accession>A0A7J8D6F5</accession>
<organism evidence="1 2">
    <name type="scientific">Rousettus aegyptiacus</name>
    <name type="common">Egyptian fruit bat</name>
    <name type="synonym">Pteropus aegyptiacus</name>
    <dbReference type="NCBI Taxonomy" id="9407"/>
    <lineage>
        <taxon>Eukaryota</taxon>
        <taxon>Metazoa</taxon>
        <taxon>Chordata</taxon>
        <taxon>Craniata</taxon>
        <taxon>Vertebrata</taxon>
        <taxon>Euteleostomi</taxon>
        <taxon>Mammalia</taxon>
        <taxon>Eutheria</taxon>
        <taxon>Laurasiatheria</taxon>
        <taxon>Chiroptera</taxon>
        <taxon>Yinpterochiroptera</taxon>
        <taxon>Pteropodoidea</taxon>
        <taxon>Pteropodidae</taxon>
        <taxon>Rousettinae</taxon>
        <taxon>Rousettus</taxon>
    </lineage>
</organism>